<dbReference type="Proteomes" id="UP001595914">
    <property type="component" value="Unassembled WGS sequence"/>
</dbReference>
<keyword evidence="9" id="KW-0472">Membrane</keyword>
<dbReference type="SMART" id="SM00387">
    <property type="entry name" value="HATPase_c"/>
    <property type="match status" value="1"/>
</dbReference>
<gene>
    <name evidence="11" type="ORF">ACFO6S_16840</name>
</gene>
<comment type="caution">
    <text evidence="11">The sequence shown here is derived from an EMBL/GenBank/DDBJ whole genome shotgun (WGS) entry which is preliminary data.</text>
</comment>
<evidence type="ECO:0000313" key="11">
    <source>
        <dbReference type="EMBL" id="MFC4605368.1"/>
    </source>
</evidence>
<dbReference type="InterPro" id="IPR050482">
    <property type="entry name" value="Sensor_HK_TwoCompSys"/>
</dbReference>
<dbReference type="EC" id="2.7.13.3" evidence="2"/>
<accession>A0ABV9FVX1</accession>
<evidence type="ECO:0000256" key="6">
    <source>
        <dbReference type="ARBA" id="ARBA00022777"/>
    </source>
</evidence>
<feature type="transmembrane region" description="Helical" evidence="9">
    <location>
        <begin position="129"/>
        <end position="157"/>
    </location>
</feature>
<dbReference type="InterPro" id="IPR036890">
    <property type="entry name" value="HATPase_C_sf"/>
</dbReference>
<dbReference type="Gene3D" id="1.20.5.1930">
    <property type="match status" value="1"/>
</dbReference>
<evidence type="ECO:0000259" key="10">
    <source>
        <dbReference type="SMART" id="SM00387"/>
    </source>
</evidence>
<keyword evidence="6 11" id="KW-0418">Kinase</keyword>
<evidence type="ECO:0000256" key="2">
    <source>
        <dbReference type="ARBA" id="ARBA00012438"/>
    </source>
</evidence>
<evidence type="ECO:0000256" key="3">
    <source>
        <dbReference type="ARBA" id="ARBA00022553"/>
    </source>
</evidence>
<dbReference type="SUPFAM" id="SSF55874">
    <property type="entry name" value="ATPase domain of HSP90 chaperone/DNA topoisomerase II/histidine kinase"/>
    <property type="match status" value="1"/>
</dbReference>
<dbReference type="GO" id="GO:0016301">
    <property type="term" value="F:kinase activity"/>
    <property type="evidence" value="ECO:0007669"/>
    <property type="project" value="UniProtKB-KW"/>
</dbReference>
<dbReference type="Gene3D" id="3.30.565.10">
    <property type="entry name" value="Histidine kinase-like ATPase, C-terminal domain"/>
    <property type="match status" value="1"/>
</dbReference>
<evidence type="ECO:0000256" key="8">
    <source>
        <dbReference type="ARBA" id="ARBA00023012"/>
    </source>
</evidence>
<dbReference type="PANTHER" id="PTHR24421:SF10">
    <property type="entry name" value="NITRATE_NITRITE SENSOR PROTEIN NARQ"/>
    <property type="match status" value="1"/>
</dbReference>
<reference evidence="12" key="1">
    <citation type="journal article" date="2019" name="Int. J. Syst. Evol. Microbiol.">
        <title>The Global Catalogue of Microorganisms (GCM) 10K type strain sequencing project: providing services to taxonomists for standard genome sequencing and annotation.</title>
        <authorList>
            <consortium name="The Broad Institute Genomics Platform"/>
            <consortium name="The Broad Institute Genome Sequencing Center for Infectious Disease"/>
            <person name="Wu L."/>
            <person name="Ma J."/>
        </authorList>
    </citation>
    <scope>NUCLEOTIDE SEQUENCE [LARGE SCALE GENOMIC DNA]</scope>
    <source>
        <strain evidence="12">CCUG 54520</strain>
    </source>
</reference>
<dbReference type="InterPro" id="IPR011712">
    <property type="entry name" value="Sig_transdc_His_kin_sub3_dim/P"/>
</dbReference>
<keyword evidence="4" id="KW-0808">Transferase</keyword>
<evidence type="ECO:0000313" key="12">
    <source>
        <dbReference type="Proteomes" id="UP001595914"/>
    </source>
</evidence>
<keyword evidence="7" id="KW-0067">ATP-binding</keyword>
<comment type="catalytic activity">
    <reaction evidence="1">
        <text>ATP + protein L-histidine = ADP + protein N-phospho-L-histidine.</text>
        <dbReference type="EC" id="2.7.13.3"/>
    </reaction>
</comment>
<name>A0ABV9FVX1_9NOCA</name>
<feature type="transmembrane region" description="Helical" evidence="9">
    <location>
        <begin position="80"/>
        <end position="109"/>
    </location>
</feature>
<keyword evidence="3" id="KW-0597">Phosphoprotein</keyword>
<sequence length="388" mass="41263">MSGLRVGRRVLTEVPAAIAFPFLLISILVLPASAAVVAELDRLRAQICGGKSLPLKPSTATWRSWVMNRLRTRSLWSTDVPVFLCAIVLSGMSLWISFWGFAGGLVLIFEPVFWSFGIAAQMGPFIPQSLTHAILAVPAGMVIVVAAVALLMSISLLRDALQKAFSREQDPDLIAKVDELRSSRASLTRAFELERQRIERDLHDGAQQELVAVIMRLGMLEAAATSNGASSLVGQATQAREHAEQALARLRQTVRDIHPRELSDLGLTAAVGELAARSPLRIALDSSGDDSLLSDPAAAAAYFTISEALTNIVKHAGTGQAVIELRYDHTGVQLRVVDTGKGGAEAGAGTGLAGLMERVRSVGGKLEITSPPGKGTIVAATVPSEPPW</sequence>
<feature type="transmembrane region" description="Helical" evidence="9">
    <location>
        <begin position="16"/>
        <end position="37"/>
    </location>
</feature>
<protein>
    <recommendedName>
        <fullName evidence="2">histidine kinase</fullName>
        <ecNumber evidence="2">2.7.13.3</ecNumber>
    </recommendedName>
</protein>
<keyword evidence="9" id="KW-0812">Transmembrane</keyword>
<dbReference type="Pfam" id="PF02518">
    <property type="entry name" value="HATPase_c"/>
    <property type="match status" value="1"/>
</dbReference>
<evidence type="ECO:0000256" key="9">
    <source>
        <dbReference type="SAM" id="Phobius"/>
    </source>
</evidence>
<evidence type="ECO:0000256" key="1">
    <source>
        <dbReference type="ARBA" id="ARBA00000085"/>
    </source>
</evidence>
<evidence type="ECO:0000256" key="5">
    <source>
        <dbReference type="ARBA" id="ARBA00022741"/>
    </source>
</evidence>
<keyword evidence="12" id="KW-1185">Reference proteome</keyword>
<organism evidence="11 12">
    <name type="scientific">Rhodococcus kronopolitis</name>
    <dbReference type="NCBI Taxonomy" id="1460226"/>
    <lineage>
        <taxon>Bacteria</taxon>
        <taxon>Bacillati</taxon>
        <taxon>Actinomycetota</taxon>
        <taxon>Actinomycetes</taxon>
        <taxon>Mycobacteriales</taxon>
        <taxon>Nocardiaceae</taxon>
        <taxon>Rhodococcus</taxon>
    </lineage>
</organism>
<feature type="domain" description="Histidine kinase/HSP90-like ATPase" evidence="10">
    <location>
        <begin position="296"/>
        <end position="386"/>
    </location>
</feature>
<dbReference type="CDD" id="cd16917">
    <property type="entry name" value="HATPase_UhpB-NarQ-NarX-like"/>
    <property type="match status" value="1"/>
</dbReference>
<dbReference type="InterPro" id="IPR003594">
    <property type="entry name" value="HATPase_dom"/>
</dbReference>
<keyword evidence="5" id="KW-0547">Nucleotide-binding</keyword>
<dbReference type="RefSeq" id="WP_378418910.1">
    <property type="nucleotide sequence ID" value="NZ_JBHSFO010000010.1"/>
</dbReference>
<dbReference type="Pfam" id="PF07730">
    <property type="entry name" value="HisKA_3"/>
    <property type="match status" value="1"/>
</dbReference>
<keyword evidence="8" id="KW-0902">Two-component regulatory system</keyword>
<evidence type="ECO:0000256" key="4">
    <source>
        <dbReference type="ARBA" id="ARBA00022679"/>
    </source>
</evidence>
<dbReference type="PANTHER" id="PTHR24421">
    <property type="entry name" value="NITRATE/NITRITE SENSOR PROTEIN NARX-RELATED"/>
    <property type="match status" value="1"/>
</dbReference>
<keyword evidence="9" id="KW-1133">Transmembrane helix</keyword>
<proteinExistence type="predicted"/>
<evidence type="ECO:0000256" key="7">
    <source>
        <dbReference type="ARBA" id="ARBA00022840"/>
    </source>
</evidence>
<dbReference type="EMBL" id="JBHSFO010000010">
    <property type="protein sequence ID" value="MFC4605368.1"/>
    <property type="molecule type" value="Genomic_DNA"/>
</dbReference>